<protein>
    <recommendedName>
        <fullName evidence="7">Ankyrin repeat-containing protein</fullName>
    </recommendedName>
</protein>
<feature type="repeat" description="ANK" evidence="3">
    <location>
        <begin position="965"/>
        <end position="998"/>
    </location>
</feature>
<accession>D3BB38</accession>
<dbReference type="PROSITE" id="PS50088">
    <property type="entry name" value="ANK_REPEAT"/>
    <property type="match status" value="4"/>
</dbReference>
<dbReference type="Pfam" id="PF12796">
    <property type="entry name" value="Ank_2"/>
    <property type="match status" value="2"/>
</dbReference>
<feature type="compositionally biased region" description="Low complexity" evidence="4">
    <location>
        <begin position="46"/>
        <end position="69"/>
    </location>
</feature>
<proteinExistence type="predicted"/>
<evidence type="ECO:0000313" key="6">
    <source>
        <dbReference type="Proteomes" id="UP000001396"/>
    </source>
</evidence>
<evidence type="ECO:0008006" key="7">
    <source>
        <dbReference type="Google" id="ProtNLM"/>
    </source>
</evidence>
<feature type="repeat" description="ANK" evidence="3">
    <location>
        <begin position="1069"/>
        <end position="1101"/>
    </location>
</feature>
<evidence type="ECO:0000256" key="1">
    <source>
        <dbReference type="ARBA" id="ARBA00022737"/>
    </source>
</evidence>
<evidence type="ECO:0000256" key="3">
    <source>
        <dbReference type="PROSITE-ProRule" id="PRU00023"/>
    </source>
</evidence>
<dbReference type="RefSeq" id="XP_020433892.1">
    <property type="nucleotide sequence ID" value="XM_020576643.1"/>
</dbReference>
<organism evidence="5 6">
    <name type="scientific">Heterostelium pallidum (strain ATCC 26659 / Pp 5 / PN500)</name>
    <name type="common">Cellular slime mold</name>
    <name type="synonym">Polysphondylium pallidum</name>
    <dbReference type="NCBI Taxonomy" id="670386"/>
    <lineage>
        <taxon>Eukaryota</taxon>
        <taxon>Amoebozoa</taxon>
        <taxon>Evosea</taxon>
        <taxon>Eumycetozoa</taxon>
        <taxon>Dictyostelia</taxon>
        <taxon>Acytosteliales</taxon>
        <taxon>Acytosteliaceae</taxon>
        <taxon>Heterostelium</taxon>
    </lineage>
</organism>
<dbReference type="InterPro" id="IPR002110">
    <property type="entry name" value="Ankyrin_rpt"/>
</dbReference>
<dbReference type="SMART" id="SM00248">
    <property type="entry name" value="ANK"/>
    <property type="match status" value="5"/>
</dbReference>
<dbReference type="InterPro" id="IPR036770">
    <property type="entry name" value="Ankyrin_rpt-contain_sf"/>
</dbReference>
<feature type="compositionally biased region" description="Low complexity" evidence="4">
    <location>
        <begin position="714"/>
        <end position="761"/>
    </location>
</feature>
<dbReference type="FunCoup" id="D3BB38">
    <property type="interactions" value="805"/>
</dbReference>
<feature type="repeat" description="ANK" evidence="3">
    <location>
        <begin position="999"/>
        <end position="1035"/>
    </location>
</feature>
<dbReference type="AlphaFoldDB" id="D3BB38"/>
<keyword evidence="2 3" id="KW-0040">ANK repeat</keyword>
<dbReference type="PROSITE" id="PS50297">
    <property type="entry name" value="ANK_REP_REGION"/>
    <property type="match status" value="3"/>
</dbReference>
<feature type="region of interest" description="Disordered" evidence="4">
    <location>
        <begin position="1151"/>
        <end position="1177"/>
    </location>
</feature>
<dbReference type="GeneID" id="31361254"/>
<dbReference type="PANTHER" id="PTHR24193:SF121">
    <property type="entry name" value="ADA2A-CONTAINING COMPLEX COMPONENT 3, ISOFORM D"/>
    <property type="match status" value="1"/>
</dbReference>
<dbReference type="GO" id="GO:0000976">
    <property type="term" value="F:transcription cis-regulatory region binding"/>
    <property type="evidence" value="ECO:0007669"/>
    <property type="project" value="TreeGrafter"/>
</dbReference>
<dbReference type="InParanoid" id="D3BB38"/>
<feature type="region of interest" description="Disordered" evidence="4">
    <location>
        <begin position="38"/>
        <end position="69"/>
    </location>
</feature>
<dbReference type="OMA" id="EWWLKRI"/>
<dbReference type="InterPro" id="IPR050663">
    <property type="entry name" value="Ankyrin-SOCS_Box"/>
</dbReference>
<evidence type="ECO:0000313" key="5">
    <source>
        <dbReference type="EMBL" id="EFA81775.1"/>
    </source>
</evidence>
<feature type="compositionally biased region" description="Low complexity" evidence="4">
    <location>
        <begin position="677"/>
        <end position="703"/>
    </location>
</feature>
<dbReference type="GO" id="GO:0045944">
    <property type="term" value="P:positive regulation of transcription by RNA polymerase II"/>
    <property type="evidence" value="ECO:0007669"/>
    <property type="project" value="TreeGrafter"/>
</dbReference>
<dbReference type="GO" id="GO:0005634">
    <property type="term" value="C:nucleus"/>
    <property type="evidence" value="ECO:0007669"/>
    <property type="project" value="TreeGrafter"/>
</dbReference>
<dbReference type="PRINTS" id="PR01415">
    <property type="entry name" value="ANKYRIN"/>
</dbReference>
<feature type="region of interest" description="Disordered" evidence="4">
    <location>
        <begin position="677"/>
        <end position="762"/>
    </location>
</feature>
<sequence length="1202" mass="134927">MSSVKAIQLEKQFINNVGELFKYLDSLTVPSTVPIVKSSKTDRESANLSAGSSISSSPSSPSLSQSLLNSNSLSSNSSILGSPQQSLSSTQSSIIPPHLNFQKKEKSTSNLKVESHAFKNAKDKNNVLTSVFFLFQEQLSPCFNALNHMRTVKSMSMAEIFRERMIKTKNLLTETKLQHYLSLLHYYLRMIDLLNIEKQKIFINISQQLVGYITSYTIDCDNCIVGLIPNDDLLNKLARDYEFLKLVETKDKNNNIGETLIEEMQSYQSTSISTTREQLLVNIINWSALTDNIQLSKAVRRYASILRGVDKLKRGDIVIVRFPSEVKKNFIGFKSTTSLHKDTNSMNSNSSSGGGINDTSIISNISLSNGSSNGGSSGLSGSNSSNNLNTKTRPYQITIQEYLDRRHYQPKAIFARFTGERNNYNINVWLTTEENEYLTIGIEDILPLNRSTIEALKDIKMIEKLVHQPTEKFFSQVLEESKQHTINHLVSLGIDMDAHLGAEKVSLFDLEKLKSMHSILHQLYTNQDHQFYKELEVLMNEKIEHHLNQFDHRLFFMPKYESHISDLKGSHHIALARSKIKQFLGDCELMLDQLKIEKRDLMNGTLKDEMTEWWLKRVEVRTSEFLSERGYNFTAVPENYIEQQPLNMKDVVNNLILIQKVMDPNEHVIEIITIEESPSPSTSTNNLATLSTSNGSVSNNNNSTEMTISVNDLSSSTEESSKQQDSSSTTTTTNQVDQTTTTAAPTTPPTTTTTTRPSTPTLLNIERPTLTLSNKFLNSPVNLIKELREEIYPIIDNFIKKAHIVLCEHFNIDIAEFNVEKVSAMLAETRDATDPQITVWIEDMLSDLGYLSEMKRLEDSKTEKSLHIVPIGGLVMGTFARLENELNTVVELWDNPSDESSEDISEVLDASMTSTQVFKVTQKRKPKTLNDEKSELHLAVSSEQLESVEKVLEYGEHLINEIDVNGWTPLHSAAYSGNADICKVLLNVTGVDVTIKNRDGASILHYLARHPLTEKRREVILLLLQHGLDINNGSRHCETPLHSAAFRGNDDVCKLLLQNGANVNALTKGGETALHYAVTAGRPAVVSTLLLAGALINISSKRGTPLEIATNAKIPTIISILENGPTEDNFSWRKNNKFQLQQIQQQQIQQQQSQQQQQQQQTTLSSSPTNNNNIANNIILKPTKRICKIEIGSRNRATTTTS</sequence>
<dbReference type="STRING" id="670386.D3BB38"/>
<dbReference type="Gene3D" id="1.25.40.20">
    <property type="entry name" value="Ankyrin repeat-containing domain"/>
    <property type="match status" value="1"/>
</dbReference>
<reference evidence="5 6" key="1">
    <citation type="journal article" date="2011" name="Genome Res.">
        <title>Phylogeny-wide analysis of social amoeba genomes highlights ancient origins for complex intercellular communication.</title>
        <authorList>
            <person name="Heidel A.J."/>
            <person name="Lawal H.M."/>
            <person name="Felder M."/>
            <person name="Schilde C."/>
            <person name="Helps N.R."/>
            <person name="Tunggal B."/>
            <person name="Rivero F."/>
            <person name="John U."/>
            <person name="Schleicher M."/>
            <person name="Eichinger L."/>
            <person name="Platzer M."/>
            <person name="Noegel A.A."/>
            <person name="Schaap P."/>
            <person name="Gloeckner G."/>
        </authorList>
    </citation>
    <scope>NUCLEOTIDE SEQUENCE [LARGE SCALE GENOMIC DNA]</scope>
    <source>
        <strain evidence="6">ATCC 26659 / Pp 5 / PN500</strain>
    </source>
</reference>
<feature type="repeat" description="ANK" evidence="3">
    <location>
        <begin position="1036"/>
        <end position="1068"/>
    </location>
</feature>
<feature type="compositionally biased region" description="Polar residues" evidence="4">
    <location>
        <begin position="704"/>
        <end position="713"/>
    </location>
</feature>
<dbReference type="EMBL" id="ADBJ01000025">
    <property type="protein sequence ID" value="EFA81775.1"/>
    <property type="molecule type" value="Genomic_DNA"/>
</dbReference>
<dbReference type="PANTHER" id="PTHR24193">
    <property type="entry name" value="ANKYRIN REPEAT PROTEIN"/>
    <property type="match status" value="1"/>
</dbReference>
<dbReference type="SUPFAM" id="SSF48403">
    <property type="entry name" value="Ankyrin repeat"/>
    <property type="match status" value="1"/>
</dbReference>
<name>D3BB38_HETP5</name>
<evidence type="ECO:0000256" key="4">
    <source>
        <dbReference type="SAM" id="MobiDB-lite"/>
    </source>
</evidence>
<keyword evidence="6" id="KW-1185">Reference proteome</keyword>
<evidence type="ECO:0000256" key="2">
    <source>
        <dbReference type="ARBA" id="ARBA00023043"/>
    </source>
</evidence>
<keyword evidence="1" id="KW-0677">Repeat</keyword>
<dbReference type="Proteomes" id="UP000001396">
    <property type="component" value="Unassembled WGS sequence"/>
</dbReference>
<comment type="caution">
    <text evidence="5">The sequence shown here is derived from an EMBL/GenBank/DDBJ whole genome shotgun (WGS) entry which is preliminary data.</text>
</comment>
<gene>
    <name evidence="5" type="ORF">PPL_05770</name>
</gene>